<proteinExistence type="inferred from homology"/>
<dbReference type="Pfam" id="PF00590">
    <property type="entry name" value="TP_methylase"/>
    <property type="match status" value="1"/>
</dbReference>
<dbReference type="PROSITE" id="PS00839">
    <property type="entry name" value="SUMT_1"/>
    <property type="match status" value="1"/>
</dbReference>
<gene>
    <name evidence="9" type="primary">cobM</name>
    <name evidence="9" type="ORF">KPS_001449</name>
</gene>
<evidence type="ECO:0000256" key="6">
    <source>
        <dbReference type="ARBA" id="ARBA00022691"/>
    </source>
</evidence>
<evidence type="ECO:0000256" key="5">
    <source>
        <dbReference type="ARBA" id="ARBA00022679"/>
    </source>
</evidence>
<feature type="compositionally biased region" description="Pro residues" evidence="7">
    <location>
        <begin position="25"/>
        <end position="35"/>
    </location>
</feature>
<dbReference type="InterPro" id="IPR003043">
    <property type="entry name" value="Uropor_MeTrfase_CS"/>
</dbReference>
<dbReference type="InterPro" id="IPR006362">
    <property type="entry name" value="Cbl_synth_CobM/CibF"/>
</dbReference>
<dbReference type="EMBL" id="CP133659">
    <property type="protein sequence ID" value="WMW66830.1"/>
    <property type="molecule type" value="Genomic_DNA"/>
</dbReference>
<dbReference type="GO" id="GO:0032259">
    <property type="term" value="P:methylation"/>
    <property type="evidence" value="ECO:0007669"/>
    <property type="project" value="UniProtKB-KW"/>
</dbReference>
<organism evidence="9 10">
    <name type="scientific">Nitratidesulfovibrio liaohensis</name>
    <dbReference type="NCBI Taxonomy" id="2604158"/>
    <lineage>
        <taxon>Bacteria</taxon>
        <taxon>Pseudomonadati</taxon>
        <taxon>Thermodesulfobacteriota</taxon>
        <taxon>Desulfovibrionia</taxon>
        <taxon>Desulfovibrionales</taxon>
        <taxon>Desulfovibrionaceae</taxon>
        <taxon>Nitratidesulfovibrio</taxon>
    </lineage>
</organism>
<dbReference type="Gene3D" id="3.30.950.10">
    <property type="entry name" value="Methyltransferase, Cobalt-precorrin-4 Transmethylase, Domain 2"/>
    <property type="match status" value="1"/>
</dbReference>
<comment type="pathway">
    <text evidence="1">Cofactor biosynthesis; adenosylcobalamin biosynthesis.</text>
</comment>
<evidence type="ECO:0000313" key="9">
    <source>
        <dbReference type="EMBL" id="WMW66830.1"/>
    </source>
</evidence>
<dbReference type="SUPFAM" id="SSF53790">
    <property type="entry name" value="Tetrapyrrole methylase"/>
    <property type="match status" value="1"/>
</dbReference>
<reference evidence="9" key="1">
    <citation type="submission" date="2023-09" db="EMBL/GenBank/DDBJ databases">
        <authorList>
            <consortium name="CW5 consortium"/>
            <person name="Lu C.-W."/>
        </authorList>
    </citation>
    <scope>NUCLEOTIDE SEQUENCE</scope>
    <source>
        <strain evidence="9">KPS</strain>
    </source>
</reference>
<dbReference type="InterPro" id="IPR035996">
    <property type="entry name" value="4pyrrol_Methylase_sf"/>
</dbReference>
<evidence type="ECO:0000256" key="3">
    <source>
        <dbReference type="ARBA" id="ARBA00022573"/>
    </source>
</evidence>
<dbReference type="RefSeq" id="WP_309542688.1">
    <property type="nucleotide sequence ID" value="NZ_CP133659.1"/>
</dbReference>
<dbReference type="InterPro" id="IPR050161">
    <property type="entry name" value="Siro_Cobalamin_biosynth"/>
</dbReference>
<keyword evidence="6" id="KW-0949">S-adenosyl-L-methionine</keyword>
<evidence type="ECO:0000256" key="7">
    <source>
        <dbReference type="SAM" id="MobiDB-lite"/>
    </source>
</evidence>
<dbReference type="Gene3D" id="3.40.1010.10">
    <property type="entry name" value="Cobalt-precorrin-4 Transmethylase, Domain 1"/>
    <property type="match status" value="1"/>
</dbReference>
<dbReference type="PANTHER" id="PTHR45790:SF4">
    <property type="entry name" value="COBALT-PRECORRIN-4 C(11)-METHYLTRANSFERASE"/>
    <property type="match status" value="1"/>
</dbReference>
<keyword evidence="5 9" id="KW-0808">Transferase</keyword>
<evidence type="ECO:0000313" key="10">
    <source>
        <dbReference type="Proteomes" id="UP001180616"/>
    </source>
</evidence>
<evidence type="ECO:0000259" key="8">
    <source>
        <dbReference type="Pfam" id="PF00590"/>
    </source>
</evidence>
<name>A0ABY9R529_9BACT</name>
<evidence type="ECO:0000256" key="1">
    <source>
        <dbReference type="ARBA" id="ARBA00004953"/>
    </source>
</evidence>
<evidence type="ECO:0000256" key="2">
    <source>
        <dbReference type="ARBA" id="ARBA00005879"/>
    </source>
</evidence>
<dbReference type="CDD" id="cd11641">
    <property type="entry name" value="Precorrin-4_C11-MT"/>
    <property type="match status" value="1"/>
</dbReference>
<evidence type="ECO:0000256" key="4">
    <source>
        <dbReference type="ARBA" id="ARBA00022603"/>
    </source>
</evidence>
<feature type="region of interest" description="Disordered" evidence="7">
    <location>
        <begin position="1"/>
        <end position="35"/>
    </location>
</feature>
<dbReference type="GO" id="GO:0046026">
    <property type="term" value="F:precorrin-4 C11-methyltransferase activity"/>
    <property type="evidence" value="ECO:0007669"/>
    <property type="project" value="UniProtKB-EC"/>
</dbReference>
<dbReference type="InterPro" id="IPR014777">
    <property type="entry name" value="4pyrrole_Mease_sub1"/>
</dbReference>
<dbReference type="EC" id="2.1.1.133" evidence="9"/>
<keyword evidence="4 9" id="KW-0489">Methyltransferase</keyword>
<keyword evidence="10" id="KW-1185">Reference proteome</keyword>
<dbReference type="Proteomes" id="UP001180616">
    <property type="component" value="Chromosome"/>
</dbReference>
<protein>
    <submittedName>
        <fullName evidence="9">Precorrin-4 C(11)-methyltransferase</fullName>
        <ecNumber evidence="9">2.1.1.133</ecNumber>
    </submittedName>
</protein>
<comment type="similarity">
    <text evidence="2">Belongs to the precorrin methyltransferase family.</text>
</comment>
<keyword evidence="3" id="KW-0169">Cobalamin biosynthesis</keyword>
<dbReference type="PANTHER" id="PTHR45790">
    <property type="entry name" value="SIROHEME SYNTHASE-RELATED"/>
    <property type="match status" value="1"/>
</dbReference>
<feature type="domain" description="Tetrapyrrole methylase" evidence="8">
    <location>
        <begin position="45"/>
        <end position="248"/>
    </location>
</feature>
<dbReference type="InterPro" id="IPR014776">
    <property type="entry name" value="4pyrrole_Mease_sub2"/>
</dbReference>
<sequence>MPIKDNDCSGGAPATPSDGARAVSPPSPAAPIPAPAAAPACGGHVWFVGAGPGDPELLTLKARRIIAEADLVLYAGSLVPPQVVACARPDARVVDSAPLTLEQTHALLRETALAGGTAARVHTGDPSLYGTVREQMRLLHAEGIPCSVVPGVTAAFAAAAAAGVSFTAPEVTQSLVITRLEGRTPVPDAERLRELARHGSAMAVYLSAAAPERLQEELAAAGVPPQTPVLAAHRVGWPDEALAWTTADGLAETVRMRGFSRQTVFLVLPGEAAGETASRLYSADFAHGWRDVSPAPEDGGHHSDD</sequence>
<accession>A0ABY9R529</accession>
<dbReference type="NCBIfam" id="TIGR01465">
    <property type="entry name" value="cobM_cbiF"/>
    <property type="match status" value="1"/>
</dbReference>
<dbReference type="InterPro" id="IPR000878">
    <property type="entry name" value="4pyrrol_Mease"/>
</dbReference>